<feature type="transmembrane region" description="Helical" evidence="2">
    <location>
        <begin position="444"/>
        <end position="460"/>
    </location>
</feature>
<feature type="transmembrane region" description="Helical" evidence="2">
    <location>
        <begin position="199"/>
        <end position="221"/>
    </location>
</feature>
<keyword evidence="2" id="KW-0472">Membrane</keyword>
<feature type="transmembrane region" description="Helical" evidence="2">
    <location>
        <begin position="676"/>
        <end position="698"/>
    </location>
</feature>
<organism evidence="4 5">
    <name type="scientific">Parasulfitobacter algicola</name>
    <dbReference type="NCBI Taxonomy" id="2614809"/>
    <lineage>
        <taxon>Bacteria</taxon>
        <taxon>Pseudomonadati</taxon>
        <taxon>Pseudomonadota</taxon>
        <taxon>Alphaproteobacteria</taxon>
        <taxon>Rhodobacterales</taxon>
        <taxon>Roseobacteraceae</taxon>
        <taxon>Parasulfitobacter</taxon>
    </lineage>
</organism>
<sequence>MTNTNETGRALSEEELQDLVSSADAGARNPVGPIGTFLAVVAIIWSVFQVVLASPLSNYLLPGDVINNSRQIHLAFAIFLAFMAYPALKSSPRHRIPIQDWVMGVVGAFIAMYGYFFYDKIVNSGGLADDTDKWVALAGLILLFEGARRALGPAMAIIACIFLAYVFFGSSSWVPEVIQWKGASLKKAMSHMWITTEGVFGIALGVSTKFVFLFVLFGALLDKAGAGNYFIKMAFGALGHLKGGPAKAAVVGSAATGLISGSSIANVVTTGTFTIPLMKRVGFSSEQAGAVEVASSVNGQIMPPVMGAAAFLMVEYVGISYVEVITHAFLPATISYIALVYIVHLEAVKRNMPVLGNRVVSMGKTVGGMAAFFIGFAALCYGVQYPVRAITSILPASGLVLSLLVFLAYVGLLYLAAQGPDLEPDDPNAPDIELPVVGEIYKTGLYYLLPIIVLVYFLMIEQKSPGLSAFWATTLLFAILLTQKPLKAMFRGENDRVERFKDGVVDLLQGLVDGARNMIGIGLATATAGVIVGTVTLTGVGQVMADLVEFLSGGYLVLMLMLVALLSLILGMGLPTTANYIVVSSLMAGVIVELGAQSGLIVPLIAVHLFVFYFGIMADVTPPVGLASFAAAAVSGGDAIRTGFIAFFYSLRTVALPFVFIFNTDLLLIDVTWTQGILVFVFASIAILVFTAGTMGWFLTKSRFYESIALIAVAFVLFRPDYFMDRLYPPFESVELANFEQAVQTAETNDEIRIIVTGPDFDTFETKDTTLVIAVDDGDPAGLMDTFGLVTIFEDGQLLLEEPPFGTPFARTLGGYDFYGDELVRITEIKASASQPAKELIFIPAMLLLLIIAGLQKARAGKQGVPA</sequence>
<dbReference type="Pfam" id="PF11874">
    <property type="entry name" value="DUF3394"/>
    <property type="match status" value="1"/>
</dbReference>
<comment type="subcellular location">
    <subcellularLocation>
        <location evidence="1">Cell inner membrane</location>
        <topology evidence="1">Multi-pass membrane protein</topology>
    </subcellularLocation>
</comment>
<dbReference type="EMBL" id="JABUFE010000002">
    <property type="protein sequence ID" value="NSX54354.1"/>
    <property type="molecule type" value="Genomic_DNA"/>
</dbReference>
<name>A0ABX2IVF6_9RHOB</name>
<keyword evidence="1" id="KW-1003">Cell membrane</keyword>
<dbReference type="PANTHER" id="PTHR43849">
    <property type="entry name" value="BLL3936 PROTEIN"/>
    <property type="match status" value="1"/>
</dbReference>
<keyword evidence="1" id="KW-0997">Cell inner membrane</keyword>
<feature type="domain" description="TRAP C4-dicarboxylate transport system permease DctM subunit" evidence="3">
    <location>
        <begin position="140"/>
        <end position="671"/>
    </location>
</feature>
<feature type="transmembrane region" description="Helical" evidence="2">
    <location>
        <begin position="154"/>
        <end position="178"/>
    </location>
</feature>
<dbReference type="PANTHER" id="PTHR43849:SF2">
    <property type="entry name" value="BLL3936 PROTEIN"/>
    <property type="match status" value="1"/>
</dbReference>
<proteinExistence type="predicted"/>
<feature type="transmembrane region" description="Helical" evidence="2">
    <location>
        <begin position="31"/>
        <end position="52"/>
    </location>
</feature>
<evidence type="ECO:0000256" key="2">
    <source>
        <dbReference type="SAM" id="Phobius"/>
    </source>
</evidence>
<dbReference type="NCBIfam" id="TIGR02123">
    <property type="entry name" value="TRAP_fused"/>
    <property type="match status" value="1"/>
</dbReference>
<comment type="caution">
    <text evidence="4">The sequence shown here is derived from an EMBL/GenBank/DDBJ whole genome shotgun (WGS) entry which is preliminary data.</text>
</comment>
<feature type="transmembrane region" description="Helical" evidence="2">
    <location>
        <begin position="580"/>
        <end position="602"/>
    </location>
</feature>
<feature type="transmembrane region" description="Helical" evidence="2">
    <location>
        <begin position="396"/>
        <end position="417"/>
    </location>
</feature>
<dbReference type="RefSeq" id="WP_174136277.1">
    <property type="nucleotide sequence ID" value="NZ_JABUFE010000002.1"/>
</dbReference>
<feature type="transmembrane region" description="Helical" evidence="2">
    <location>
        <begin position="518"/>
        <end position="541"/>
    </location>
</feature>
<feature type="transmembrane region" description="Helical" evidence="2">
    <location>
        <begin position="365"/>
        <end position="384"/>
    </location>
</feature>
<keyword evidence="2" id="KW-1133">Transmembrane helix</keyword>
<accession>A0ABX2IVF6</accession>
<protein>
    <submittedName>
        <fullName evidence="4">TRAP transporter permease</fullName>
    </submittedName>
</protein>
<feature type="transmembrane region" description="Helical" evidence="2">
    <location>
        <begin position="72"/>
        <end position="88"/>
    </location>
</feature>
<dbReference type="InterPro" id="IPR010656">
    <property type="entry name" value="DctM"/>
</dbReference>
<dbReference type="Proteomes" id="UP000777935">
    <property type="component" value="Unassembled WGS sequence"/>
</dbReference>
<feature type="transmembrane region" description="Helical" evidence="2">
    <location>
        <begin position="467"/>
        <end position="486"/>
    </location>
</feature>
<feature type="transmembrane region" description="Helical" evidence="2">
    <location>
        <begin position="328"/>
        <end position="345"/>
    </location>
</feature>
<feature type="transmembrane region" description="Helical" evidence="2">
    <location>
        <begin position="553"/>
        <end position="574"/>
    </location>
</feature>
<evidence type="ECO:0000313" key="4">
    <source>
        <dbReference type="EMBL" id="NSX54354.1"/>
    </source>
</evidence>
<feature type="transmembrane region" description="Helical" evidence="2">
    <location>
        <begin position="646"/>
        <end position="669"/>
    </location>
</feature>
<evidence type="ECO:0000313" key="5">
    <source>
        <dbReference type="Proteomes" id="UP000777935"/>
    </source>
</evidence>
<keyword evidence="5" id="KW-1185">Reference proteome</keyword>
<evidence type="ECO:0000256" key="1">
    <source>
        <dbReference type="RuleBase" id="RU369079"/>
    </source>
</evidence>
<comment type="function">
    <text evidence="1">Part of the tripartite ATP-independent periplasmic (TRAP) transport system.</text>
</comment>
<feature type="transmembrane region" description="Helical" evidence="2">
    <location>
        <begin position="100"/>
        <end position="118"/>
    </location>
</feature>
<feature type="transmembrane region" description="Helical" evidence="2">
    <location>
        <begin position="609"/>
        <end position="634"/>
    </location>
</feature>
<keyword evidence="1" id="KW-0813">Transport</keyword>
<evidence type="ECO:0000259" key="3">
    <source>
        <dbReference type="Pfam" id="PF06808"/>
    </source>
</evidence>
<keyword evidence="2" id="KW-0812">Transmembrane</keyword>
<dbReference type="InterPro" id="IPR011853">
    <property type="entry name" value="TRAP_DctM-Dct_fused"/>
</dbReference>
<gene>
    <name evidence="4" type="ORF">HRQ87_06025</name>
</gene>
<reference evidence="4 5" key="1">
    <citation type="submission" date="2020-06" db="EMBL/GenBank/DDBJ databases">
        <title>Sulfitobacter algicola sp. nov., isolated from green algae.</title>
        <authorList>
            <person name="Wang C."/>
        </authorList>
    </citation>
    <scope>NUCLEOTIDE SEQUENCE [LARGE SCALE GENOMIC DNA]</scope>
    <source>
        <strain evidence="4 5">1151</strain>
    </source>
</reference>
<dbReference type="InterPro" id="IPR021814">
    <property type="entry name" value="DUF3394"/>
</dbReference>
<dbReference type="Pfam" id="PF06808">
    <property type="entry name" value="DctM"/>
    <property type="match status" value="1"/>
</dbReference>